<proteinExistence type="predicted"/>
<keyword evidence="2" id="KW-0472">Membrane</keyword>
<dbReference type="RefSeq" id="WP_068011139.1">
    <property type="nucleotide sequence ID" value="NZ_FOFM01000004.1"/>
</dbReference>
<dbReference type="OrthoDB" id="7311517at2"/>
<dbReference type="STRING" id="989403.SAMN05421798_10486"/>
<name>A0A165SVS7_9HYPH</name>
<evidence type="ECO:0000313" key="4">
    <source>
        <dbReference type="Proteomes" id="UP000076577"/>
    </source>
</evidence>
<feature type="transmembrane region" description="Helical" evidence="2">
    <location>
        <begin position="103"/>
        <end position="129"/>
    </location>
</feature>
<protein>
    <submittedName>
        <fullName evidence="3">Prophage tail length tape measure protein</fullName>
    </submittedName>
</protein>
<keyword evidence="2" id="KW-0812">Transmembrane</keyword>
<keyword evidence="2" id="KW-1133">Transmembrane helix</keyword>
<reference evidence="3 4" key="1">
    <citation type="journal article" date="2016" name="Front. Microbiol.">
        <title>Comparative Genomic Analysis Reveals a Diverse Repertoire of Genes Involved in Prokaryote-Eukaryote Interactions within the Pseudovibrio Genus.</title>
        <authorList>
            <person name="Romano S."/>
            <person name="Fernandez-Guerra A."/>
            <person name="Reen F.J."/>
            <person name="Glockner F.O."/>
            <person name="Crowley S.P."/>
            <person name="O'Sullivan O."/>
            <person name="Cotter P.D."/>
            <person name="Adams C."/>
            <person name="Dobson A.D."/>
            <person name="O'Gara F."/>
        </authorList>
    </citation>
    <scope>NUCLEOTIDE SEQUENCE [LARGE SCALE GENOMIC DNA]</scope>
    <source>
        <strain evidence="3 4">Ad2</strain>
    </source>
</reference>
<gene>
    <name evidence="3" type="ORF">PsAD2_04622</name>
</gene>
<dbReference type="AlphaFoldDB" id="A0A165SVS7"/>
<dbReference type="PATRIC" id="fig|989403.3.peg.5062"/>
<sequence>MSENSGLVIPFGITDKKFAQQLARAEADARKKARQIEKSVTGVGDAAGASAQKAGKEMTSFFNVSKGGRFALQNATNQFADMAVQMEMGTNPMRVMGQQIPQLVAGFGALGGSIGILMPILGMVAGLGFPIAAFLMQTSSGADDAATSVDKFSKAFSEADSAISRANSSIKAMATSGLDDVKEQYGEVTDAVLELIEVLGELDTKAAVKKASLSVGVFFDETLSGNGAFQSFEDQVHRVQALYHKLEQLNDPVSGQRSRDALGIEGHREAIAELNAELEQSPEKIKRWIALLEQVEAGRVASDMGQVSDALAEMREILTSLPDADLAEVGNEMARLESIARKAVGTTERLEDAAKGVSFEEASKSATDMAEEISRAADALADMKAKGALSLEEAHIKLKYKDDPQGLAGALAGREFDTAALSLGGSQGRQNHQQLMKDRTAYIEQAKELARIEAGMRPAKKEKKSYSSADVIGLGEKDITTLARQIEMLDLSSDRVAELTTKYKLLDTAKAHGLDLDEKSLQSGLSLREEIERRAHVVGGLTAQLEEASHNTQVMNTLNQQLTSSFTALAFEGANFGEVLESLAKQFASMAAQDAFGTLLSGAFGGAPDGSTSGNMLSSLLSSFGGFFASGGTLGAGKWGIAGENGPEPIVGPATIIPNHALSGGGGSSSSTVHVIVKASDMFEPMVESVAGNVVAQAAPAIAGAGAQQSRPYTQPDMRNHHMTGGGDHR</sequence>
<organism evidence="3 4">
    <name type="scientific">Pseudovibrio axinellae</name>
    <dbReference type="NCBI Taxonomy" id="989403"/>
    <lineage>
        <taxon>Bacteria</taxon>
        <taxon>Pseudomonadati</taxon>
        <taxon>Pseudomonadota</taxon>
        <taxon>Alphaproteobacteria</taxon>
        <taxon>Hyphomicrobiales</taxon>
        <taxon>Stappiaceae</taxon>
        <taxon>Pseudovibrio</taxon>
    </lineage>
</organism>
<dbReference type="EMBL" id="LMCB01000161">
    <property type="protein sequence ID" value="KZL04539.1"/>
    <property type="molecule type" value="Genomic_DNA"/>
</dbReference>
<feature type="region of interest" description="Disordered" evidence="1">
    <location>
        <begin position="705"/>
        <end position="730"/>
    </location>
</feature>
<comment type="caution">
    <text evidence="3">The sequence shown here is derived from an EMBL/GenBank/DDBJ whole genome shotgun (WGS) entry which is preliminary data.</text>
</comment>
<dbReference type="Proteomes" id="UP000076577">
    <property type="component" value="Unassembled WGS sequence"/>
</dbReference>
<evidence type="ECO:0000313" key="3">
    <source>
        <dbReference type="EMBL" id="KZL04539.1"/>
    </source>
</evidence>
<keyword evidence="4" id="KW-1185">Reference proteome</keyword>
<accession>A0A165SVS7</accession>
<evidence type="ECO:0000256" key="1">
    <source>
        <dbReference type="SAM" id="MobiDB-lite"/>
    </source>
</evidence>
<evidence type="ECO:0000256" key="2">
    <source>
        <dbReference type="SAM" id="Phobius"/>
    </source>
</evidence>